<sequence length="313" mass="33937">MASSSKSNAAHVDEDVDDLDDVLEQFSSPPPKPAAVAEPPKIPKTSVPSSSSQKPSGPSTEAAFSDDFAAEFAKGMESLLKELGDGTFKPEETGELTAEEKEQERLFKDAWNNIMGDTEPSTSTSTSITPASTAKSSQKGPKGSFQDRVRQTMDKMKEGQSSLKSGDGGGDLDPAALLSSLNNMESDGEADEGLQELLETMMSQLMSKEVLYEPLKEMHEKFPGYLIENKDKLPQQDKDRYGKQQKTVSQIIAIFEAKDYSEESPEVGLKVMSLMNEMQEHGAPPAEIMGELPPGVTVGPDGLPQLPRDCRIM</sequence>
<reference evidence="1" key="2">
    <citation type="journal article" date="2020" name="Nat. Commun.">
        <title>Large-scale genome sequencing of mycorrhizal fungi provides insights into the early evolution of symbiotic traits.</title>
        <authorList>
            <person name="Miyauchi S."/>
            <person name="Kiss E."/>
            <person name="Kuo A."/>
            <person name="Drula E."/>
            <person name="Kohler A."/>
            <person name="Sanchez-Garcia M."/>
            <person name="Morin E."/>
            <person name="Andreopoulos B."/>
            <person name="Barry K.W."/>
            <person name="Bonito G."/>
            <person name="Buee M."/>
            <person name="Carver A."/>
            <person name="Chen C."/>
            <person name="Cichocki N."/>
            <person name="Clum A."/>
            <person name="Culley D."/>
            <person name="Crous P.W."/>
            <person name="Fauchery L."/>
            <person name="Girlanda M."/>
            <person name="Hayes R.D."/>
            <person name="Keri Z."/>
            <person name="LaButti K."/>
            <person name="Lipzen A."/>
            <person name="Lombard V."/>
            <person name="Magnuson J."/>
            <person name="Maillard F."/>
            <person name="Murat C."/>
            <person name="Nolan M."/>
            <person name="Ohm R.A."/>
            <person name="Pangilinan J."/>
            <person name="Pereira M.F."/>
            <person name="Perotto S."/>
            <person name="Peter M."/>
            <person name="Pfister S."/>
            <person name="Riley R."/>
            <person name="Sitrit Y."/>
            <person name="Stielow J.B."/>
            <person name="Szollosi G."/>
            <person name="Zifcakova L."/>
            <person name="Stursova M."/>
            <person name="Spatafora J.W."/>
            <person name="Tedersoo L."/>
            <person name="Vaario L.M."/>
            <person name="Yamada A."/>
            <person name="Yan M."/>
            <person name="Wang P."/>
            <person name="Xu J."/>
            <person name="Bruns T."/>
            <person name="Baldrian P."/>
            <person name="Vilgalys R."/>
            <person name="Dunand C."/>
            <person name="Henrissat B."/>
            <person name="Grigoriev I.V."/>
            <person name="Hibbett D."/>
            <person name="Nagy L.G."/>
            <person name="Martin F.M."/>
        </authorList>
    </citation>
    <scope>NUCLEOTIDE SEQUENCE</scope>
    <source>
        <strain evidence="1">P2</strain>
    </source>
</reference>
<evidence type="ECO:0000313" key="1">
    <source>
        <dbReference type="EMBL" id="KAF9653618.1"/>
    </source>
</evidence>
<dbReference type="EMBL" id="MU117963">
    <property type="protein sequence ID" value="KAF9653618.1"/>
    <property type="molecule type" value="Genomic_DNA"/>
</dbReference>
<proteinExistence type="predicted"/>
<comment type="caution">
    <text evidence="1">The sequence shown here is derived from an EMBL/GenBank/DDBJ whole genome shotgun (WGS) entry which is preliminary data.</text>
</comment>
<evidence type="ECO:0000313" key="2">
    <source>
        <dbReference type="Proteomes" id="UP000886501"/>
    </source>
</evidence>
<gene>
    <name evidence="1" type="ORF">BDM02DRAFT_3107557</name>
</gene>
<protein>
    <submittedName>
        <fullName evidence="1">Pex19-domain-containing protein</fullName>
    </submittedName>
</protein>
<accession>A0ACB6ZWD0</accession>
<reference evidence="1" key="1">
    <citation type="submission" date="2019-10" db="EMBL/GenBank/DDBJ databases">
        <authorList>
            <consortium name="DOE Joint Genome Institute"/>
            <person name="Kuo A."/>
            <person name="Miyauchi S."/>
            <person name="Kiss E."/>
            <person name="Drula E."/>
            <person name="Kohler A."/>
            <person name="Sanchez-Garcia M."/>
            <person name="Andreopoulos B."/>
            <person name="Barry K.W."/>
            <person name="Bonito G."/>
            <person name="Buee M."/>
            <person name="Carver A."/>
            <person name="Chen C."/>
            <person name="Cichocki N."/>
            <person name="Clum A."/>
            <person name="Culley D."/>
            <person name="Crous P.W."/>
            <person name="Fauchery L."/>
            <person name="Girlanda M."/>
            <person name="Hayes R."/>
            <person name="Keri Z."/>
            <person name="Labutti K."/>
            <person name="Lipzen A."/>
            <person name="Lombard V."/>
            <person name="Magnuson J."/>
            <person name="Maillard F."/>
            <person name="Morin E."/>
            <person name="Murat C."/>
            <person name="Nolan M."/>
            <person name="Ohm R."/>
            <person name="Pangilinan J."/>
            <person name="Pereira M."/>
            <person name="Perotto S."/>
            <person name="Peter M."/>
            <person name="Riley R."/>
            <person name="Sitrit Y."/>
            <person name="Stielow B."/>
            <person name="Szollosi G."/>
            <person name="Zifcakova L."/>
            <person name="Stursova M."/>
            <person name="Spatafora J.W."/>
            <person name="Tedersoo L."/>
            <person name="Vaario L.-M."/>
            <person name="Yamada A."/>
            <person name="Yan M."/>
            <person name="Wang P."/>
            <person name="Xu J."/>
            <person name="Bruns T."/>
            <person name="Baldrian P."/>
            <person name="Vilgalys R."/>
            <person name="Henrissat B."/>
            <person name="Grigoriev I.V."/>
            <person name="Hibbett D."/>
            <person name="Nagy L.G."/>
            <person name="Martin F.M."/>
        </authorList>
    </citation>
    <scope>NUCLEOTIDE SEQUENCE</scope>
    <source>
        <strain evidence="1">P2</strain>
    </source>
</reference>
<organism evidence="1 2">
    <name type="scientific">Thelephora ganbajun</name>
    <name type="common">Ganba fungus</name>
    <dbReference type="NCBI Taxonomy" id="370292"/>
    <lineage>
        <taxon>Eukaryota</taxon>
        <taxon>Fungi</taxon>
        <taxon>Dikarya</taxon>
        <taxon>Basidiomycota</taxon>
        <taxon>Agaricomycotina</taxon>
        <taxon>Agaricomycetes</taxon>
        <taxon>Thelephorales</taxon>
        <taxon>Thelephoraceae</taxon>
        <taxon>Thelephora</taxon>
    </lineage>
</organism>
<keyword evidence="2" id="KW-1185">Reference proteome</keyword>
<dbReference type="Proteomes" id="UP000886501">
    <property type="component" value="Unassembled WGS sequence"/>
</dbReference>
<name>A0ACB6ZWD0_THEGA</name>